<dbReference type="EMBL" id="OU015584">
    <property type="protein sequence ID" value="CAG5078023.1"/>
    <property type="molecule type" value="Genomic_DNA"/>
</dbReference>
<accession>A0A916JKP8</accession>
<feature type="region of interest" description="Disordered" evidence="2">
    <location>
        <begin position="39"/>
        <end position="58"/>
    </location>
</feature>
<evidence type="ECO:0000313" key="5">
    <source>
        <dbReference type="Proteomes" id="UP000683507"/>
    </source>
</evidence>
<keyword evidence="5" id="KW-1185">Reference proteome</keyword>
<keyword evidence="1" id="KW-0732">Signal</keyword>
<protein>
    <recommendedName>
        <fullName evidence="3">Secretion system C-terminal sorting domain-containing protein</fullName>
    </recommendedName>
</protein>
<evidence type="ECO:0000259" key="3">
    <source>
        <dbReference type="Pfam" id="PF18962"/>
    </source>
</evidence>
<dbReference type="Proteomes" id="UP000683507">
    <property type="component" value="Chromosome"/>
</dbReference>
<evidence type="ECO:0000313" key="4">
    <source>
        <dbReference type="EMBL" id="CAG5078023.1"/>
    </source>
</evidence>
<reference evidence="4" key="1">
    <citation type="submission" date="2021-04" db="EMBL/GenBank/DDBJ databases">
        <authorList>
            <person name="Rodrigo-Torres L."/>
            <person name="Arahal R. D."/>
            <person name="Lucena T."/>
        </authorList>
    </citation>
    <scope>NUCLEOTIDE SEQUENCE</scope>
    <source>
        <strain evidence="4">AS29M-1</strain>
    </source>
</reference>
<name>A0A916JKP8_9FLAO</name>
<evidence type="ECO:0000256" key="1">
    <source>
        <dbReference type="ARBA" id="ARBA00022729"/>
    </source>
</evidence>
<feature type="domain" description="Secretion system C-terminal sorting" evidence="3">
    <location>
        <begin position="2142"/>
        <end position="2210"/>
    </location>
</feature>
<proteinExistence type="predicted"/>
<sequence length="2218" mass="232272">MKFLPTLSIFFAFFLIFPFNATGQRYWVSATPANWSGDNWSSTSGGAPDGGGPPTAGTDAIFDGNGVGDCTVDVAANFDGINTTNYTGIIDLNGSVFSISGVNNCIFSDGTINDTPGTSLLQINTSGVVRFSGTIFGAEIDATGAIDFDAGTFNNNVSVTHGFSNQYGNGGCTFNGSLSISNGSGNEIRLGVNNPDTYNGTVTIDNSGSSWVRMAYNSPGNAFNNDISVSSSGSASGISFSGGGSGTSTFGAGVNFTIGSDFTSGDLILESITQTDATNFTLDLNGTARIYLYNSIFLGDLDIQSPRVYLRENTFNGLVDIVKEGASNDASHGGNVFNDVTHLHLTGSGYLLMGNSLPDIWNADLTLTNEGTDILYVAHNTPGNEFNGDVIFECTSSNGIRIGQGGTSTSTLSAGNSLTVGPLGFSDGLLILYHITQVGGTAQSLDLSGNGRIAIDDCTFDGDLTFSSPRLQFANSTFNGSVDFTKEGTTTDVNDGGNTFNNPASFTHMGSNDWRFATSNPDIYNNTVSYYTSGDASARILPSFGSLNNQFNDDVTLQNTNSGGVYIGPGNGTSTLAAGKTIQIGGAGFNDGILYLYNITQADATTINLIVTDATITRITNNTFLGNVSVISPRIYVEDNSFSGNLSVNKTGGNNDDSGGGNTINGSATITNSGSGRILFGNSNPDIFNGDLFVNNIGSDIIYLAHNSAGNEFNGNVELVNTTGNSIRISQGGSSSSTLATGQTITIGAGGFANGDLYIDNFTQSGNTAQNLTLDNSARLYLDGTTWEGDFTGTSGYLETDYSTFEGTANLTQNGSLANSSCSGNDFQAITTITNSGDNNLYFGVTDPTSFQSDVIVNNSGTSTVRLAYQSVGNTFDGDVTLNNSGNGQGVYLGTNGTTTTFTVSGDLTLNESSAGNTNNGIANNGVGVVNGDLTINQNSTATSCYSYLANGTSSQLTVDGTVTLNNNGAATSNQEIRAGWNGSVIFNQPVIANNNSAATNSYIRFAYTSNASATFNDDIEVTTTVANSDGITFGEAGGSATLVATKTVTTGIGGFIDGNLIFRNFTQVGGTPQSLTLTGGANLYCEDSDWGGDINFVAPRLRTDGTIYRGTAYLEKTGASNDNSAGGNYFHSTLDLVHSGADNFLFGNGDADTVSNNLTVSNTGTGNFYFAYNVSDSYIDGDLNIANGATAGNLSFANTGTTSTTITGNVSITNNSSNANSAYFPNDGNISINGDLTITDNGSSGNQNFYIGDNAASVINIDGNVDIALNTSGTTGRFYFGNNATITVNGDVSFSNSSTCNNSQFYITNGGAASTNFNGNLTLENYGVGSDGFYFGPSDSPTTLAATKVVSIGGNGFTTGDLQFRNFTQIGATAQNLTLTGDAYFYNINSDWGGDVSFIGPRFRTDNTSYGGTAYLEKSGGVADDQSQGNNSFAGDFTMVNSGSRYFMMGANNPDMFSGNVTMNNTGSDDMFLAYSSAGNTIAGDLYVNHVGAGQNLNVSNSNGSTLTINGNTVIDFSSSDDNTRLYFPNDGTIDLAGDLTVVQGTSGNSSNSYFSNNSNGSLVINGTTDITNNSSSATTGRVYLGNNGHITLNGPLNIYNNATSNNAECYVNSSSGSTGVFNGDITLESVAASDGVRFGASGGSSSLSDTYTITVGAGGFDGSYLELRNFTQVGSTAQNIVTTGASTQLDIRDAIFNADASFESARIFLRENTFEGSTQFTKTGAFTDASVGGNTYNGNVTFDNASTGTFRLSSNNGFSDDYNGDVTFTESNTGDLRPTRNNSDTFAGDINLNSNDQIYFGEAGNGRVVLDGSSDQNITDLVGGVLHRMRDLEVSKPGGDVYLGSSFDILNDLALNQGIVYSDATNLIVMTDNSNVTAVSNSSHVDGPIDKIGNDAFAFPVGDNGFYRPISISNPSSGSAQFRAQYFDTDPDLSGYADNSMEATLDYISDCEYWTLDRLASGNNVSVSLSYENYSGACSGVNDPATVSVARWDGSMWRDHGNDGSATPNQIISNGAVTSFSPFTLGTNNYPTNPLPVELLSFEAKPFGDEVKINWETASEINNDYFTLERSSDGLEFYTIETIEGAGNSSTPLNYSTVDRSPIQGTSYYRLKQTDFNGEFTYSNTEVVEFNNPINTGVLLYPNPIAIGDDQLTLEFSNQAERSIIVLNQLGQVIGEPIKSTEKKLEIATSHLAKGIYFVKIVKAGTHIHVERFTVK</sequence>
<dbReference type="RefSeq" id="WP_258540779.1">
    <property type="nucleotide sequence ID" value="NZ_OU015584.1"/>
</dbReference>
<dbReference type="Pfam" id="PF18962">
    <property type="entry name" value="Por_Secre_tail"/>
    <property type="match status" value="1"/>
</dbReference>
<dbReference type="KEGG" id="ptan:CRYO30217_00547"/>
<organism evidence="4 5">
    <name type="scientific">Parvicella tangerina</name>
    <dbReference type="NCBI Taxonomy" id="2829795"/>
    <lineage>
        <taxon>Bacteria</taxon>
        <taxon>Pseudomonadati</taxon>
        <taxon>Bacteroidota</taxon>
        <taxon>Flavobacteriia</taxon>
        <taxon>Flavobacteriales</taxon>
        <taxon>Parvicellaceae</taxon>
        <taxon>Parvicella</taxon>
    </lineage>
</organism>
<gene>
    <name evidence="4" type="ORF">CRYO30217_00547</name>
</gene>
<evidence type="ECO:0000256" key="2">
    <source>
        <dbReference type="SAM" id="MobiDB-lite"/>
    </source>
</evidence>
<dbReference type="InterPro" id="IPR026444">
    <property type="entry name" value="Secre_tail"/>
</dbReference>